<accession>A0A1A9QCS6</accession>
<name>A0A1A9QCS6_9MOLU</name>
<evidence type="ECO:0000313" key="1">
    <source>
        <dbReference type="EMBL" id="OAL09766.1"/>
    </source>
</evidence>
<evidence type="ECO:0000313" key="2">
    <source>
        <dbReference type="Proteomes" id="UP000077623"/>
    </source>
</evidence>
<gene>
    <name evidence="1" type="ORF">A6V39_05375</name>
</gene>
<dbReference type="Proteomes" id="UP000077623">
    <property type="component" value="Unassembled WGS sequence"/>
</dbReference>
<dbReference type="RefSeq" id="WP_187150713.1">
    <property type="nucleotide sequence ID" value="NZ_LWUJ01000015.1"/>
</dbReference>
<protein>
    <submittedName>
        <fullName evidence="1">Uncharacterized protein</fullName>
    </submittedName>
</protein>
<keyword evidence="2" id="KW-1185">Reference proteome</keyword>
<comment type="caution">
    <text evidence="1">The sequence shown here is derived from an EMBL/GenBank/DDBJ whole genome shotgun (WGS) entry which is preliminary data.</text>
</comment>
<dbReference type="EMBL" id="LWUJ01000015">
    <property type="protein sequence ID" value="OAL09766.1"/>
    <property type="molecule type" value="Genomic_DNA"/>
</dbReference>
<reference evidence="2" key="1">
    <citation type="submission" date="2016-04" db="EMBL/GenBank/DDBJ databases">
        <authorList>
            <person name="Quiroz-Castaneda R.E."/>
            <person name="Martinez-Ocampo F."/>
        </authorList>
    </citation>
    <scope>NUCLEOTIDE SEQUENCE [LARGE SCALE GENOMIC DNA]</scope>
    <source>
        <strain evidence="2">INIFAP01</strain>
    </source>
</reference>
<proteinExistence type="predicted"/>
<dbReference type="AlphaFoldDB" id="A0A1A9QCS6"/>
<sequence length="183" mass="21402">MGIAALAILYGIYKFSPIISQSLESEGFKLIQNAQNKEEIYKRMLVRYKDVINKDIKLDEFLTSKDQKWVALSFWCDVETSGKKFFVSLDNHKKYCAMGVVDYLVDGKKLEGIGEGEDGMYVDLNFFRENWKIDYLPLFKEKGVKITDSFVKNREAWISWCKFQKYSKYDALTKGIVQQYCLK</sequence>
<organism evidence="1 2">
    <name type="scientific">Candidatus Mycoplasma haematobovis</name>
    <dbReference type="NCBI Taxonomy" id="432608"/>
    <lineage>
        <taxon>Bacteria</taxon>
        <taxon>Bacillati</taxon>
        <taxon>Mycoplasmatota</taxon>
        <taxon>Mollicutes</taxon>
        <taxon>Mycoplasmataceae</taxon>
        <taxon>Mycoplasma</taxon>
    </lineage>
</organism>